<accession>A0AB34HNI3</accession>
<protein>
    <submittedName>
        <fullName evidence="2">Uncharacterized protein</fullName>
    </submittedName>
</protein>
<feature type="region of interest" description="Disordered" evidence="1">
    <location>
        <begin position="41"/>
        <end position="76"/>
    </location>
</feature>
<feature type="region of interest" description="Disordered" evidence="1">
    <location>
        <begin position="101"/>
        <end position="140"/>
    </location>
</feature>
<proteinExistence type="predicted"/>
<dbReference type="EMBL" id="JAIQCJ010001016">
    <property type="protein sequence ID" value="KAJ8793216.1"/>
    <property type="molecule type" value="Genomic_DNA"/>
</dbReference>
<reference evidence="2 3" key="1">
    <citation type="submission" date="2022-11" db="EMBL/GenBank/DDBJ databases">
        <title>Whole genome sequence of Eschrichtius robustus ER-17-0199.</title>
        <authorList>
            <person name="Bruniche-Olsen A."/>
            <person name="Black A.N."/>
            <person name="Fields C.J."/>
            <person name="Walden K."/>
            <person name="Dewoody J.A."/>
        </authorList>
    </citation>
    <scope>NUCLEOTIDE SEQUENCE [LARGE SCALE GENOMIC DNA]</scope>
    <source>
        <strain evidence="2">ER-17-0199</strain>
        <tissue evidence="2">Blubber</tissue>
    </source>
</reference>
<dbReference type="Proteomes" id="UP001159641">
    <property type="component" value="Unassembled WGS sequence"/>
</dbReference>
<feature type="compositionally biased region" description="Low complexity" evidence="1">
    <location>
        <begin position="119"/>
        <end position="134"/>
    </location>
</feature>
<evidence type="ECO:0000313" key="2">
    <source>
        <dbReference type="EMBL" id="KAJ8793216.1"/>
    </source>
</evidence>
<name>A0AB34HNI3_ESCRO</name>
<keyword evidence="3" id="KW-1185">Reference proteome</keyword>
<dbReference type="AlphaFoldDB" id="A0AB34HNI3"/>
<sequence length="160" mass="16590">MTPGQVVKVSGIQAALPSRRAEVIGIPDLVKKPRILVPRGQSVDTHRTGSVSETVGDRTALGETEAKQEEEVEGASHFESLELRVLPGETLHVEPAPLRFSAGSGLRAGATGPNPERVSAAAGEEGSAGPRGPASFRGLLPHSGPPAAASVFCFRWSPAL</sequence>
<evidence type="ECO:0000256" key="1">
    <source>
        <dbReference type="SAM" id="MobiDB-lite"/>
    </source>
</evidence>
<feature type="compositionally biased region" description="Basic and acidic residues" evidence="1">
    <location>
        <begin position="64"/>
        <end position="76"/>
    </location>
</feature>
<comment type="caution">
    <text evidence="2">The sequence shown here is derived from an EMBL/GenBank/DDBJ whole genome shotgun (WGS) entry which is preliminary data.</text>
</comment>
<gene>
    <name evidence="2" type="ORF">J1605_000211</name>
</gene>
<organism evidence="2 3">
    <name type="scientific">Eschrichtius robustus</name>
    <name type="common">California gray whale</name>
    <name type="synonym">Eschrichtius gibbosus</name>
    <dbReference type="NCBI Taxonomy" id="9764"/>
    <lineage>
        <taxon>Eukaryota</taxon>
        <taxon>Metazoa</taxon>
        <taxon>Chordata</taxon>
        <taxon>Craniata</taxon>
        <taxon>Vertebrata</taxon>
        <taxon>Euteleostomi</taxon>
        <taxon>Mammalia</taxon>
        <taxon>Eutheria</taxon>
        <taxon>Laurasiatheria</taxon>
        <taxon>Artiodactyla</taxon>
        <taxon>Whippomorpha</taxon>
        <taxon>Cetacea</taxon>
        <taxon>Mysticeti</taxon>
        <taxon>Eschrichtiidae</taxon>
        <taxon>Eschrichtius</taxon>
    </lineage>
</organism>
<evidence type="ECO:0000313" key="3">
    <source>
        <dbReference type="Proteomes" id="UP001159641"/>
    </source>
</evidence>